<keyword evidence="8 10" id="KW-0472">Membrane</keyword>
<comment type="caution">
    <text evidence="14">The sequence shown here is derived from an EMBL/GenBank/DDBJ whole genome shotgun (WGS) entry which is preliminary data.</text>
</comment>
<name>A0A317MR01_9GAMM</name>
<feature type="transmembrane region" description="Helical" evidence="11">
    <location>
        <begin position="62"/>
        <end position="86"/>
    </location>
</feature>
<dbReference type="SUPFAM" id="SSF54631">
    <property type="entry name" value="CBS-domain pair"/>
    <property type="match status" value="1"/>
</dbReference>
<evidence type="ECO:0000256" key="9">
    <source>
        <dbReference type="PROSITE-ProRule" id="PRU00703"/>
    </source>
</evidence>
<evidence type="ECO:0000259" key="12">
    <source>
        <dbReference type="PROSITE" id="PS51371"/>
    </source>
</evidence>
<dbReference type="Proteomes" id="UP000246569">
    <property type="component" value="Unassembled WGS sequence"/>
</dbReference>
<keyword evidence="3" id="KW-1003">Cell membrane</keyword>
<feature type="domain" description="CNNM transmembrane" evidence="13">
    <location>
        <begin position="2"/>
        <end position="191"/>
    </location>
</feature>
<dbReference type="PROSITE" id="PS51257">
    <property type="entry name" value="PROKAR_LIPOPROTEIN"/>
    <property type="match status" value="1"/>
</dbReference>
<proteinExistence type="inferred from homology"/>
<evidence type="ECO:0000256" key="5">
    <source>
        <dbReference type="ARBA" id="ARBA00022737"/>
    </source>
</evidence>
<evidence type="ECO:0000256" key="2">
    <source>
        <dbReference type="ARBA" id="ARBA00006337"/>
    </source>
</evidence>
<evidence type="ECO:0000256" key="4">
    <source>
        <dbReference type="ARBA" id="ARBA00022692"/>
    </source>
</evidence>
<dbReference type="EMBL" id="QGTJ01000015">
    <property type="protein sequence ID" value="PWV58582.1"/>
    <property type="molecule type" value="Genomic_DNA"/>
</dbReference>
<evidence type="ECO:0000256" key="10">
    <source>
        <dbReference type="PROSITE-ProRule" id="PRU01193"/>
    </source>
</evidence>
<evidence type="ECO:0000313" key="15">
    <source>
        <dbReference type="Proteomes" id="UP000246569"/>
    </source>
</evidence>
<reference evidence="14 15" key="1">
    <citation type="submission" date="2018-05" db="EMBL/GenBank/DDBJ databases">
        <title>Genomic Encyclopedia of Type Strains, Phase IV (KMG-IV): sequencing the most valuable type-strain genomes for metagenomic binning, comparative biology and taxonomic classification.</title>
        <authorList>
            <person name="Goeker M."/>
        </authorList>
    </citation>
    <scope>NUCLEOTIDE SEQUENCE [LARGE SCALE GENOMIC DNA]</scope>
    <source>
        <strain evidence="14 15">DSM 23606</strain>
    </source>
</reference>
<keyword evidence="5" id="KW-0677">Repeat</keyword>
<keyword evidence="15" id="KW-1185">Reference proteome</keyword>
<dbReference type="GO" id="GO:0050660">
    <property type="term" value="F:flavin adenine dinucleotide binding"/>
    <property type="evidence" value="ECO:0007669"/>
    <property type="project" value="InterPro"/>
</dbReference>
<dbReference type="Gene3D" id="3.10.580.10">
    <property type="entry name" value="CBS-domain"/>
    <property type="match status" value="1"/>
</dbReference>
<organism evidence="14 15">
    <name type="scientific">Plasticicumulans acidivorans</name>
    <dbReference type="NCBI Taxonomy" id="886464"/>
    <lineage>
        <taxon>Bacteria</taxon>
        <taxon>Pseudomonadati</taxon>
        <taxon>Pseudomonadota</taxon>
        <taxon>Gammaproteobacteria</taxon>
        <taxon>Candidatus Competibacteraceae</taxon>
        <taxon>Plasticicumulans</taxon>
    </lineage>
</organism>
<dbReference type="Pfam" id="PF03471">
    <property type="entry name" value="CorC_HlyC"/>
    <property type="match status" value="1"/>
</dbReference>
<comment type="similarity">
    <text evidence="2">Belongs to the UPF0053 family.</text>
</comment>
<gene>
    <name evidence="14" type="ORF">C7443_1159</name>
</gene>
<evidence type="ECO:0000256" key="11">
    <source>
        <dbReference type="SAM" id="Phobius"/>
    </source>
</evidence>
<dbReference type="InterPro" id="IPR002550">
    <property type="entry name" value="CNNM"/>
</dbReference>
<dbReference type="Pfam" id="PF00571">
    <property type="entry name" value="CBS"/>
    <property type="match status" value="1"/>
</dbReference>
<dbReference type="RefSeq" id="WP_110020364.1">
    <property type="nucleotide sequence ID" value="NZ_QGTJ01000015.1"/>
</dbReference>
<dbReference type="InterPro" id="IPR036318">
    <property type="entry name" value="FAD-bd_PCMH-like_sf"/>
</dbReference>
<dbReference type="Gene3D" id="3.30.465.10">
    <property type="match status" value="1"/>
</dbReference>
<evidence type="ECO:0000256" key="8">
    <source>
        <dbReference type="ARBA" id="ARBA00023136"/>
    </source>
</evidence>
<dbReference type="AlphaFoldDB" id="A0A317MR01"/>
<evidence type="ECO:0000256" key="1">
    <source>
        <dbReference type="ARBA" id="ARBA00004651"/>
    </source>
</evidence>
<feature type="transmembrane region" description="Helical" evidence="11">
    <location>
        <begin position="124"/>
        <end position="146"/>
    </location>
</feature>
<dbReference type="NCBIfam" id="NF008604">
    <property type="entry name" value="PRK11573.1"/>
    <property type="match status" value="1"/>
</dbReference>
<keyword evidence="4 10" id="KW-0812">Transmembrane</keyword>
<dbReference type="InterPro" id="IPR005170">
    <property type="entry name" value="Transptr-assoc_dom"/>
</dbReference>
<evidence type="ECO:0000259" key="13">
    <source>
        <dbReference type="PROSITE" id="PS51846"/>
    </source>
</evidence>
<evidence type="ECO:0000313" key="14">
    <source>
        <dbReference type="EMBL" id="PWV58582.1"/>
    </source>
</evidence>
<dbReference type="PROSITE" id="PS51371">
    <property type="entry name" value="CBS"/>
    <property type="match status" value="1"/>
</dbReference>
<dbReference type="PROSITE" id="PS51846">
    <property type="entry name" value="CNNM"/>
    <property type="match status" value="1"/>
</dbReference>
<dbReference type="PANTHER" id="PTHR22777">
    <property type="entry name" value="HEMOLYSIN-RELATED"/>
    <property type="match status" value="1"/>
</dbReference>
<dbReference type="PANTHER" id="PTHR22777:SF32">
    <property type="entry name" value="UPF0053 INNER MEMBRANE PROTEIN YFJD"/>
    <property type="match status" value="1"/>
</dbReference>
<dbReference type="InterPro" id="IPR044751">
    <property type="entry name" value="Ion_transp-like_CBS"/>
</dbReference>
<sequence>MDDSRLAILIIAIVVLVACSAFFSGAETGLMSLNRYRLAHRARSGDRRAIRTLELLKRPDRLLGLILLGNNFVNNLGASLATVLAVELMGEAGVAVATAVITLVFLLFAEVTPKTLGALHPERIALPATLVLTPLLRLLYPLVWLINAMASVLLRPLGIRDTEVPAQALSSEELRSVVLESGKVIPRRHQRMLLSILELEEVTVEDIMVPRNEIVGIDLDDDWDTIVKQITHSQYTKLLVFRGDVDHVIGFLHLRKVLPFLQQPGGLNREGLEALVREAYFIPEGTPLNAQLLAFQSEQRRIGLVVDEYGDLLGLVTLEDILEEIVGEFTTDPTAGSRGMTPTADGGYLIDGVATVRKINRKLGWELPTDGPKTLNGLIMESLDSIPEPGTSVLIAGHPVEIVKVAGNRVKTARVGARLNS</sequence>
<evidence type="ECO:0000256" key="6">
    <source>
        <dbReference type="ARBA" id="ARBA00022989"/>
    </source>
</evidence>
<dbReference type="SUPFAM" id="SSF56176">
    <property type="entry name" value="FAD-binding/transporter-associated domain-like"/>
    <property type="match status" value="1"/>
</dbReference>
<comment type="subcellular location">
    <subcellularLocation>
        <location evidence="1">Cell membrane</location>
        <topology evidence="1">Multi-pass membrane protein</topology>
    </subcellularLocation>
</comment>
<keyword evidence="7 9" id="KW-0129">CBS domain</keyword>
<evidence type="ECO:0000256" key="7">
    <source>
        <dbReference type="ARBA" id="ARBA00023122"/>
    </source>
</evidence>
<evidence type="ECO:0000256" key="3">
    <source>
        <dbReference type="ARBA" id="ARBA00022475"/>
    </source>
</evidence>
<dbReference type="InterPro" id="IPR016169">
    <property type="entry name" value="FAD-bd_PCMH_sub2"/>
</dbReference>
<feature type="transmembrane region" description="Helical" evidence="11">
    <location>
        <begin position="92"/>
        <end position="112"/>
    </location>
</feature>
<dbReference type="CDD" id="cd04590">
    <property type="entry name" value="CBS_pair_CorC_HlyC_assoc"/>
    <property type="match status" value="1"/>
</dbReference>
<accession>A0A317MR01</accession>
<protein>
    <submittedName>
        <fullName evidence="14">Mg2+/Co2+ transporter CorB</fullName>
    </submittedName>
</protein>
<feature type="transmembrane region" description="Helical" evidence="11">
    <location>
        <begin position="6"/>
        <end position="33"/>
    </location>
</feature>
<dbReference type="Pfam" id="PF01595">
    <property type="entry name" value="CNNM"/>
    <property type="match status" value="1"/>
</dbReference>
<dbReference type="InterPro" id="IPR000644">
    <property type="entry name" value="CBS_dom"/>
</dbReference>
<keyword evidence="6 10" id="KW-1133">Transmembrane helix</keyword>
<dbReference type="SMART" id="SM01091">
    <property type="entry name" value="CorC_HlyC"/>
    <property type="match status" value="1"/>
</dbReference>
<feature type="domain" description="CBS" evidence="12">
    <location>
        <begin position="275"/>
        <end position="331"/>
    </location>
</feature>
<dbReference type="GO" id="GO:0005886">
    <property type="term" value="C:plasma membrane"/>
    <property type="evidence" value="ECO:0007669"/>
    <property type="project" value="UniProtKB-SubCell"/>
</dbReference>
<dbReference type="OrthoDB" id="9797674at2"/>
<dbReference type="InterPro" id="IPR046342">
    <property type="entry name" value="CBS_dom_sf"/>
</dbReference>